<dbReference type="OrthoDB" id="7189263at2"/>
<evidence type="ECO:0000313" key="2">
    <source>
        <dbReference type="EMBL" id="PRY52608.1"/>
    </source>
</evidence>
<accession>A0A2T0U415</accession>
<dbReference type="EMBL" id="PVTH01000005">
    <property type="protein sequence ID" value="PRY52608.1"/>
    <property type="molecule type" value="Genomic_DNA"/>
</dbReference>
<keyword evidence="3" id="KW-1185">Reference proteome</keyword>
<proteinExistence type="predicted"/>
<organism evidence="2 3">
    <name type="scientific">Arcticibacter pallidicorallinus</name>
    <dbReference type="NCBI Taxonomy" id="1259464"/>
    <lineage>
        <taxon>Bacteria</taxon>
        <taxon>Pseudomonadati</taxon>
        <taxon>Bacteroidota</taxon>
        <taxon>Sphingobacteriia</taxon>
        <taxon>Sphingobacteriales</taxon>
        <taxon>Sphingobacteriaceae</taxon>
        <taxon>Arcticibacter</taxon>
    </lineage>
</organism>
<comment type="caution">
    <text evidence="2">The sequence shown here is derived from an EMBL/GenBank/DDBJ whole genome shotgun (WGS) entry which is preliminary data.</text>
</comment>
<evidence type="ECO:0000259" key="1">
    <source>
        <dbReference type="PROSITE" id="PS51502"/>
    </source>
</evidence>
<dbReference type="SMART" id="SM00886">
    <property type="entry name" value="Dabb"/>
    <property type="match status" value="1"/>
</dbReference>
<dbReference type="InterPro" id="IPR019546">
    <property type="entry name" value="TAT_signal_bac_arc"/>
</dbReference>
<dbReference type="Pfam" id="PF07876">
    <property type="entry name" value="Dabb"/>
    <property type="match status" value="1"/>
</dbReference>
<dbReference type="SUPFAM" id="SSF54909">
    <property type="entry name" value="Dimeric alpha+beta barrel"/>
    <property type="match status" value="1"/>
</dbReference>
<dbReference type="RefSeq" id="WP_106293032.1">
    <property type="nucleotide sequence ID" value="NZ_PVTH01000005.1"/>
</dbReference>
<feature type="domain" description="Stress-response A/B barrel" evidence="1">
    <location>
        <begin position="42"/>
        <end position="138"/>
    </location>
</feature>
<dbReference type="PROSITE" id="PS51502">
    <property type="entry name" value="S_R_A_B_BARREL"/>
    <property type="match status" value="1"/>
</dbReference>
<name>A0A2T0U415_9SPHI</name>
<dbReference type="Proteomes" id="UP000238034">
    <property type="component" value="Unassembled WGS sequence"/>
</dbReference>
<dbReference type="Gene3D" id="3.30.70.100">
    <property type="match status" value="1"/>
</dbReference>
<gene>
    <name evidence="2" type="ORF">B0I27_10574</name>
</gene>
<protein>
    <submittedName>
        <fullName evidence="2">Secreted protein</fullName>
    </submittedName>
</protein>
<reference evidence="2 3" key="1">
    <citation type="submission" date="2018-03" db="EMBL/GenBank/DDBJ databases">
        <title>Genomic Encyclopedia of Type Strains, Phase III (KMG-III): the genomes of soil and plant-associated and newly described type strains.</title>
        <authorList>
            <person name="Whitman W."/>
        </authorList>
    </citation>
    <scope>NUCLEOTIDE SEQUENCE [LARGE SCALE GENOMIC DNA]</scope>
    <source>
        <strain evidence="2 3">CGMCC 1.9313</strain>
    </source>
</reference>
<dbReference type="NCBIfam" id="TIGR01409">
    <property type="entry name" value="TAT_signal_seq"/>
    <property type="match status" value="1"/>
</dbReference>
<evidence type="ECO:0000313" key="3">
    <source>
        <dbReference type="Proteomes" id="UP000238034"/>
    </source>
</evidence>
<sequence length="141" mass="16006">MKRRSFIKRTTIAGTAAAIFASSVPEALSQPKPESTQTPGTIIHSVYFWLKKGLTTSEKMEFLNFFQVLKNIPITNTLTFGKPAPTTTREVTDNTFDYNLIITFATLEDINVYETHPDHIKAAQEYSKYWEKVQVRDTVIG</sequence>
<dbReference type="InterPro" id="IPR011008">
    <property type="entry name" value="Dimeric_a/b-barrel"/>
</dbReference>
<dbReference type="AlphaFoldDB" id="A0A2T0U415"/>
<dbReference type="InterPro" id="IPR013097">
    <property type="entry name" value="Dabb"/>
</dbReference>